<dbReference type="InterPro" id="IPR000719">
    <property type="entry name" value="Prot_kinase_dom"/>
</dbReference>
<dbReference type="Pfam" id="PF00400">
    <property type="entry name" value="WD40"/>
    <property type="match status" value="7"/>
</dbReference>
<evidence type="ECO:0000256" key="3">
    <source>
        <dbReference type="ARBA" id="ARBA00022741"/>
    </source>
</evidence>
<feature type="domain" description="Protein kinase" evidence="8">
    <location>
        <begin position="18"/>
        <end position="293"/>
    </location>
</feature>
<evidence type="ECO:0000313" key="9">
    <source>
        <dbReference type="EMBL" id="BAV33973.1"/>
    </source>
</evidence>
<feature type="repeat" description="WD" evidence="5">
    <location>
        <begin position="681"/>
        <end position="717"/>
    </location>
</feature>
<dbReference type="PROSITE" id="PS50011">
    <property type="entry name" value="PROTEIN_KINASE_DOM"/>
    <property type="match status" value="1"/>
</dbReference>
<feature type="region of interest" description="Disordered" evidence="7">
    <location>
        <begin position="291"/>
        <end position="333"/>
    </location>
</feature>
<dbReference type="KEGG" id="slim:SCL_1670"/>
<protein>
    <recommendedName>
        <fullName evidence="8">Protein kinase domain-containing protein</fullName>
    </recommendedName>
</protein>
<dbReference type="InterPro" id="IPR015943">
    <property type="entry name" value="WD40/YVTN_repeat-like_dom_sf"/>
</dbReference>
<keyword evidence="4 6" id="KW-0067">ATP-binding</keyword>
<dbReference type="SUPFAM" id="SSF50978">
    <property type="entry name" value="WD40 repeat-like"/>
    <property type="match status" value="1"/>
</dbReference>
<dbReference type="InterPro" id="IPR001680">
    <property type="entry name" value="WD40_rpt"/>
</dbReference>
<gene>
    <name evidence="9" type="ORF">SCL_1670</name>
</gene>
<dbReference type="PROSITE" id="PS50082">
    <property type="entry name" value="WD_REPEATS_2"/>
    <property type="match status" value="6"/>
</dbReference>
<dbReference type="SUPFAM" id="SSF56112">
    <property type="entry name" value="Protein kinase-like (PK-like)"/>
    <property type="match status" value="1"/>
</dbReference>
<dbReference type="InterPro" id="IPR036322">
    <property type="entry name" value="WD40_repeat_dom_sf"/>
</dbReference>
<feature type="repeat" description="WD" evidence="5">
    <location>
        <begin position="472"/>
        <end position="513"/>
    </location>
</feature>
<feature type="binding site" evidence="6">
    <location>
        <position position="47"/>
    </location>
    <ligand>
        <name>ATP</name>
        <dbReference type="ChEBI" id="CHEBI:30616"/>
    </ligand>
</feature>
<dbReference type="CDD" id="cd00200">
    <property type="entry name" value="WD40"/>
    <property type="match status" value="1"/>
</dbReference>
<evidence type="ECO:0000313" key="10">
    <source>
        <dbReference type="Proteomes" id="UP000243180"/>
    </source>
</evidence>
<dbReference type="GO" id="GO:0005524">
    <property type="term" value="F:ATP binding"/>
    <property type="evidence" value="ECO:0007669"/>
    <property type="project" value="UniProtKB-UniRule"/>
</dbReference>
<dbReference type="SMART" id="SM00320">
    <property type="entry name" value="WD40"/>
    <property type="match status" value="7"/>
</dbReference>
<dbReference type="PROSITE" id="PS00678">
    <property type="entry name" value="WD_REPEATS_1"/>
    <property type="match status" value="3"/>
</dbReference>
<dbReference type="PROSITE" id="PS50294">
    <property type="entry name" value="WD_REPEATS_REGION"/>
    <property type="match status" value="6"/>
</dbReference>
<dbReference type="CDD" id="cd14014">
    <property type="entry name" value="STKc_PknB_like"/>
    <property type="match status" value="1"/>
</dbReference>
<keyword evidence="3 6" id="KW-0547">Nucleotide-binding</keyword>
<dbReference type="GO" id="GO:0004672">
    <property type="term" value="F:protein kinase activity"/>
    <property type="evidence" value="ECO:0007669"/>
    <property type="project" value="InterPro"/>
</dbReference>
<evidence type="ECO:0000256" key="2">
    <source>
        <dbReference type="ARBA" id="ARBA00022737"/>
    </source>
</evidence>
<dbReference type="InterPro" id="IPR020472">
    <property type="entry name" value="WD40_PAC1"/>
</dbReference>
<dbReference type="AlphaFoldDB" id="A0A1B4XGS5"/>
<dbReference type="Gene3D" id="2.130.10.10">
    <property type="entry name" value="YVTN repeat-like/Quinoprotein amine dehydrogenase"/>
    <property type="match status" value="3"/>
</dbReference>
<keyword evidence="1 5" id="KW-0853">WD repeat</keyword>
<dbReference type="PANTHER" id="PTHR19848:SF8">
    <property type="entry name" value="F-BOX AND WD REPEAT DOMAIN CONTAINING 7"/>
    <property type="match status" value="1"/>
</dbReference>
<reference evidence="9 10" key="1">
    <citation type="submission" date="2015-05" db="EMBL/GenBank/DDBJ databases">
        <title>Complete genome sequence of a sulfur-oxidizing gammaproteobacterium strain HA5.</title>
        <authorList>
            <person name="Miura A."/>
            <person name="Kojima H."/>
            <person name="Fukui M."/>
        </authorList>
    </citation>
    <scope>NUCLEOTIDE SEQUENCE [LARGE SCALE GENOMIC DNA]</scope>
    <source>
        <strain evidence="9 10">HA5</strain>
    </source>
</reference>
<dbReference type="Proteomes" id="UP000243180">
    <property type="component" value="Chromosome"/>
</dbReference>
<dbReference type="InterPro" id="IPR011009">
    <property type="entry name" value="Kinase-like_dom_sf"/>
</dbReference>
<feature type="region of interest" description="Disordered" evidence="7">
    <location>
        <begin position="372"/>
        <end position="395"/>
    </location>
</feature>
<dbReference type="RefSeq" id="WP_096360768.1">
    <property type="nucleotide sequence ID" value="NZ_AP014879.1"/>
</dbReference>
<accession>A0A1B4XGS5</accession>
<dbReference type="InterPro" id="IPR008271">
    <property type="entry name" value="Ser/Thr_kinase_AS"/>
</dbReference>
<dbReference type="OrthoDB" id="511103at2"/>
<dbReference type="PANTHER" id="PTHR19848">
    <property type="entry name" value="WD40 REPEAT PROTEIN"/>
    <property type="match status" value="1"/>
</dbReference>
<feature type="compositionally biased region" description="Low complexity" evidence="7">
    <location>
        <begin position="312"/>
        <end position="327"/>
    </location>
</feature>
<organism evidence="9 10">
    <name type="scientific">Sulfuricaulis limicola</name>
    <dbReference type="NCBI Taxonomy" id="1620215"/>
    <lineage>
        <taxon>Bacteria</taxon>
        <taxon>Pseudomonadati</taxon>
        <taxon>Pseudomonadota</taxon>
        <taxon>Gammaproteobacteria</taxon>
        <taxon>Acidiferrobacterales</taxon>
        <taxon>Acidiferrobacteraceae</taxon>
        <taxon>Sulfuricaulis</taxon>
    </lineage>
</organism>
<dbReference type="Pfam" id="PF00069">
    <property type="entry name" value="Pkinase"/>
    <property type="match status" value="1"/>
</dbReference>
<dbReference type="InterPro" id="IPR019775">
    <property type="entry name" value="WD40_repeat_CS"/>
</dbReference>
<evidence type="ECO:0000259" key="8">
    <source>
        <dbReference type="PROSITE" id="PS50011"/>
    </source>
</evidence>
<evidence type="ECO:0000256" key="7">
    <source>
        <dbReference type="SAM" id="MobiDB-lite"/>
    </source>
</evidence>
<name>A0A1B4XGS5_9GAMM</name>
<dbReference type="InParanoid" id="A0A1B4XGS5"/>
<evidence type="ECO:0000256" key="4">
    <source>
        <dbReference type="ARBA" id="ARBA00022840"/>
    </source>
</evidence>
<keyword evidence="2" id="KW-0677">Repeat</keyword>
<sequence length="717" mass="77792">MSAFHKSALRSGFRLAEYKIESVLGHGGFGITYLAHDTALGAQVAIKEYLPHEIANREDKTQVLPNPEREAVRDYQTGLKNFVKEARALAKFKHPNIVRVLRFLEANGTAYVVMEYEAGQSLADYLKRNGPRLDEQMLLRVFIPILNGLHAVHQAEMLHLDIKPENIYLRKDGNPMLIDFGSARQGTAHMHKIALTHGYAPMEQYPDKGTPGPWTDVYAIGASMYRCVTGKKPDEALDRYEAVLKYQVDPLVPAVKAGGNSYQRNILECIDWAMQVYPRDRPQSAREFQDALMGRGSRSRSNSISQPATFKRPTSTAAYRRPPAAARQSKRDSSSTAVGWMAAGLMVASLTVAGLVYWSDIKVQLDGFDSQPAGTPAASGITDKPAPGPATRHEAPVPATVARPATAPVAVPASKPVTYARTFPSVLVQTISEHRDWVQSVAFAPDGKWFASAGLDKTIRLWVTATATPLGTLRQSYAVNAIAIASTGLWLASAGDDGTVRLWEAKSGTPRGALSGPGYAVYAVAFSPDGKLLAAAGKDRLVFVWDVNDGRRVQTLEGHTGDIYSLAFSPDGKFLAAAGADKTILVWNVSQGLESLRMSGHKDKILALTWSPNGKWLASGDAGQVIRLWDAATGTYIRTMTNNQAVLALAFSPDSRWLAAGLASKTIQMFDAGDGALMQALNGHQDHVQSLAFSPDGSLLISGSRDKTLRLWKAKNP</sequence>
<proteinExistence type="predicted"/>
<evidence type="ECO:0000256" key="5">
    <source>
        <dbReference type="PROSITE-ProRule" id="PRU00221"/>
    </source>
</evidence>
<dbReference type="PROSITE" id="PS00108">
    <property type="entry name" value="PROTEIN_KINASE_ST"/>
    <property type="match status" value="1"/>
</dbReference>
<dbReference type="Gene3D" id="1.10.510.10">
    <property type="entry name" value="Transferase(Phosphotransferase) domain 1"/>
    <property type="match status" value="1"/>
</dbReference>
<dbReference type="SMART" id="SM00220">
    <property type="entry name" value="S_TKc"/>
    <property type="match status" value="1"/>
</dbReference>
<evidence type="ECO:0000256" key="1">
    <source>
        <dbReference type="ARBA" id="ARBA00022574"/>
    </source>
</evidence>
<feature type="repeat" description="WD" evidence="5">
    <location>
        <begin position="556"/>
        <end position="597"/>
    </location>
</feature>
<dbReference type="EMBL" id="AP014879">
    <property type="protein sequence ID" value="BAV33973.1"/>
    <property type="molecule type" value="Genomic_DNA"/>
</dbReference>
<dbReference type="Gene3D" id="3.30.200.20">
    <property type="entry name" value="Phosphorylase Kinase, domain 1"/>
    <property type="match status" value="1"/>
</dbReference>
<feature type="repeat" description="WD" evidence="5">
    <location>
        <begin position="598"/>
        <end position="639"/>
    </location>
</feature>
<dbReference type="PRINTS" id="PR00320">
    <property type="entry name" value="GPROTEINBRPT"/>
</dbReference>
<feature type="repeat" description="WD" evidence="5">
    <location>
        <begin position="431"/>
        <end position="462"/>
    </location>
</feature>
<evidence type="ECO:0000256" key="6">
    <source>
        <dbReference type="PROSITE-ProRule" id="PRU10141"/>
    </source>
</evidence>
<keyword evidence="10" id="KW-1185">Reference proteome</keyword>
<feature type="repeat" description="WD" evidence="5">
    <location>
        <begin position="514"/>
        <end position="555"/>
    </location>
</feature>
<dbReference type="InterPro" id="IPR017441">
    <property type="entry name" value="Protein_kinase_ATP_BS"/>
</dbReference>
<dbReference type="PROSITE" id="PS00107">
    <property type="entry name" value="PROTEIN_KINASE_ATP"/>
    <property type="match status" value="1"/>
</dbReference>